<evidence type="ECO:0000313" key="2">
    <source>
        <dbReference type="EMBL" id="CDP12642.1"/>
    </source>
</evidence>
<dbReference type="GO" id="GO:0061630">
    <property type="term" value="F:ubiquitin protein ligase activity"/>
    <property type="evidence" value="ECO:0007669"/>
    <property type="project" value="InterPro"/>
</dbReference>
<keyword evidence="3" id="KW-1185">Reference proteome</keyword>
<evidence type="ECO:0000256" key="1">
    <source>
        <dbReference type="ARBA" id="ARBA00022679"/>
    </source>
</evidence>
<dbReference type="GO" id="GO:0000209">
    <property type="term" value="P:protein polyubiquitination"/>
    <property type="evidence" value="ECO:0007669"/>
    <property type="project" value="TreeGrafter"/>
</dbReference>
<accession>A0A068UWH4</accession>
<keyword evidence="1" id="KW-0808">Transferase</keyword>
<dbReference type="InterPro" id="IPR045322">
    <property type="entry name" value="HECTD1/TRIP12-like"/>
</dbReference>
<dbReference type="STRING" id="49390.A0A068UWH4"/>
<dbReference type="PANTHER" id="PTHR45670:SF1">
    <property type="entry name" value="E3 UBIQUITIN-PROTEIN LIGASE HECTD1"/>
    <property type="match status" value="1"/>
</dbReference>
<protein>
    <submittedName>
        <fullName evidence="2">Uncharacterized protein</fullName>
    </submittedName>
</protein>
<organism evidence="2 3">
    <name type="scientific">Coffea canephora</name>
    <name type="common">Robusta coffee</name>
    <dbReference type="NCBI Taxonomy" id="49390"/>
    <lineage>
        <taxon>Eukaryota</taxon>
        <taxon>Viridiplantae</taxon>
        <taxon>Streptophyta</taxon>
        <taxon>Embryophyta</taxon>
        <taxon>Tracheophyta</taxon>
        <taxon>Spermatophyta</taxon>
        <taxon>Magnoliopsida</taxon>
        <taxon>eudicotyledons</taxon>
        <taxon>Gunneridae</taxon>
        <taxon>Pentapetalae</taxon>
        <taxon>asterids</taxon>
        <taxon>lamiids</taxon>
        <taxon>Gentianales</taxon>
        <taxon>Rubiaceae</taxon>
        <taxon>Ixoroideae</taxon>
        <taxon>Gardenieae complex</taxon>
        <taxon>Bertiereae - Coffeeae clade</taxon>
        <taxon>Coffeeae</taxon>
        <taxon>Coffea</taxon>
    </lineage>
</organism>
<dbReference type="EMBL" id="HG739152">
    <property type="protein sequence ID" value="CDP12642.1"/>
    <property type="molecule type" value="Genomic_DNA"/>
</dbReference>
<proteinExistence type="predicted"/>
<sequence length="113" mass="12295">MLVQKLLRTNISHQISRLADVSANRKDSLVGVVLKILGEPSKGDGVSIFIFIGSGVNGALLNYFTCGYFSKYGISVAKLPKLRKQAIRRYKSFVSVALRSNIGEGDYVSEIAA</sequence>
<dbReference type="PANTHER" id="PTHR45670">
    <property type="entry name" value="E3 UBIQUITIN-PROTEIN LIGASE TRIP12"/>
    <property type="match status" value="1"/>
</dbReference>
<dbReference type="PhylomeDB" id="A0A068UWH4"/>
<gene>
    <name evidence="2" type="ORF">GSCOC_T00036345001</name>
</gene>
<name>A0A068UWH4_COFCA</name>
<reference evidence="3" key="1">
    <citation type="journal article" date="2014" name="Science">
        <title>The coffee genome provides insight into the convergent evolution of caffeine biosynthesis.</title>
        <authorList>
            <person name="Denoeud F."/>
            <person name="Carretero-Paulet L."/>
            <person name="Dereeper A."/>
            <person name="Droc G."/>
            <person name="Guyot R."/>
            <person name="Pietrella M."/>
            <person name="Zheng C."/>
            <person name="Alberti A."/>
            <person name="Anthony F."/>
            <person name="Aprea G."/>
            <person name="Aury J.M."/>
            <person name="Bento P."/>
            <person name="Bernard M."/>
            <person name="Bocs S."/>
            <person name="Campa C."/>
            <person name="Cenci A."/>
            <person name="Combes M.C."/>
            <person name="Crouzillat D."/>
            <person name="Da Silva C."/>
            <person name="Daddiego L."/>
            <person name="De Bellis F."/>
            <person name="Dussert S."/>
            <person name="Garsmeur O."/>
            <person name="Gayraud T."/>
            <person name="Guignon V."/>
            <person name="Jahn K."/>
            <person name="Jamilloux V."/>
            <person name="Joet T."/>
            <person name="Labadie K."/>
            <person name="Lan T."/>
            <person name="Leclercq J."/>
            <person name="Lepelley M."/>
            <person name="Leroy T."/>
            <person name="Li L.T."/>
            <person name="Librado P."/>
            <person name="Lopez L."/>
            <person name="Munoz A."/>
            <person name="Noel B."/>
            <person name="Pallavicini A."/>
            <person name="Perrotta G."/>
            <person name="Poncet V."/>
            <person name="Pot D."/>
            <person name="Priyono X."/>
            <person name="Rigoreau M."/>
            <person name="Rouard M."/>
            <person name="Rozas J."/>
            <person name="Tranchant-Dubreuil C."/>
            <person name="VanBuren R."/>
            <person name="Zhang Q."/>
            <person name="Andrade A.C."/>
            <person name="Argout X."/>
            <person name="Bertrand B."/>
            <person name="de Kochko A."/>
            <person name="Graziosi G."/>
            <person name="Henry R.J."/>
            <person name="Jayarama X."/>
            <person name="Ming R."/>
            <person name="Nagai C."/>
            <person name="Rounsley S."/>
            <person name="Sankoff D."/>
            <person name="Giuliano G."/>
            <person name="Albert V.A."/>
            <person name="Wincker P."/>
            <person name="Lashermes P."/>
        </authorList>
    </citation>
    <scope>NUCLEOTIDE SEQUENCE [LARGE SCALE GENOMIC DNA]</scope>
    <source>
        <strain evidence="3">cv. DH200-94</strain>
    </source>
</reference>
<dbReference type="Proteomes" id="UP000295252">
    <property type="component" value="Chromosome XI"/>
</dbReference>
<dbReference type="Gramene" id="CDP12642">
    <property type="protein sequence ID" value="CDP12642"/>
    <property type="gene ID" value="GSCOC_T00036345001"/>
</dbReference>
<dbReference type="InParanoid" id="A0A068UWH4"/>
<evidence type="ECO:0000313" key="3">
    <source>
        <dbReference type="Proteomes" id="UP000295252"/>
    </source>
</evidence>
<dbReference type="GO" id="GO:0043161">
    <property type="term" value="P:proteasome-mediated ubiquitin-dependent protein catabolic process"/>
    <property type="evidence" value="ECO:0007669"/>
    <property type="project" value="TreeGrafter"/>
</dbReference>
<dbReference type="AlphaFoldDB" id="A0A068UWH4"/>